<feature type="domain" description="Peptidase M15A C-terminal" evidence="1">
    <location>
        <begin position="6"/>
        <end position="118"/>
    </location>
</feature>
<sequence length="134" mass="14836">MKLTEHFTLQEFLYSDTAGRHGINNVPPDNSPVYANLRKLAETLEQVRTLFGLPVHINSGYRCPALNKAVGGVRNSAHLAGLAADIRIDGIAPHDVTRRITASDLAFDQCIDEGTWTHLSIDPRMRRQVFRAGS</sequence>
<protein>
    <recommendedName>
        <fullName evidence="1">Peptidase M15A C-terminal domain-containing protein</fullName>
    </recommendedName>
</protein>
<name>T5LQ74_9BURK</name>
<dbReference type="AlphaFoldDB" id="T5LQ74"/>
<dbReference type="Gene3D" id="3.30.1380.10">
    <property type="match status" value="1"/>
</dbReference>
<dbReference type="EMBL" id="ACDP02000029">
    <property type="protein sequence ID" value="EQM95090.1"/>
    <property type="molecule type" value="Genomic_DNA"/>
</dbReference>
<dbReference type="SUPFAM" id="SSF55166">
    <property type="entry name" value="Hedgehog/DD-peptidase"/>
    <property type="match status" value="1"/>
</dbReference>
<dbReference type="RefSeq" id="WP_020995269.1">
    <property type="nucleotide sequence ID" value="NZ_CABMNL010000001.1"/>
</dbReference>
<dbReference type="InterPro" id="IPR013230">
    <property type="entry name" value="Peptidase_M15A_C"/>
</dbReference>
<comment type="caution">
    <text evidence="2">The sequence shown here is derived from an EMBL/GenBank/DDBJ whole genome shotgun (WGS) entry which is preliminary data.</text>
</comment>
<gene>
    <name evidence="2" type="ORF">OFAG_02314</name>
</gene>
<dbReference type="eggNOG" id="COG3108">
    <property type="taxonomic scope" value="Bacteria"/>
</dbReference>
<evidence type="ECO:0000313" key="3">
    <source>
        <dbReference type="Proteomes" id="UP000003973"/>
    </source>
</evidence>
<accession>T5LQ74</accession>
<evidence type="ECO:0000313" key="2">
    <source>
        <dbReference type="EMBL" id="EQM95090.1"/>
    </source>
</evidence>
<evidence type="ECO:0000259" key="1">
    <source>
        <dbReference type="Pfam" id="PF08291"/>
    </source>
</evidence>
<reference evidence="2" key="1">
    <citation type="submission" date="2011-10" db="EMBL/GenBank/DDBJ databases">
        <title>The Genome Sequence of Oxalobacter formigenes HOxBLS.</title>
        <authorList>
            <consortium name="The Broad Institute Genome Sequencing Platform"/>
            <person name="Earl A."/>
            <person name="Ward D."/>
            <person name="Feldgarden M."/>
            <person name="Gevers D."/>
            <person name="Allison M.J."/>
            <person name="Humphrey S."/>
            <person name="Young S.K."/>
            <person name="Zeng Q."/>
            <person name="Gargeya S."/>
            <person name="Fitzgerald M."/>
            <person name="Haas B."/>
            <person name="Abouelleil A."/>
            <person name="Alvarado L."/>
            <person name="Arachchi H.M."/>
            <person name="Berlin A."/>
            <person name="Brown A."/>
            <person name="Chapman S.B."/>
            <person name="Chen Z."/>
            <person name="Dunbar C."/>
            <person name="Freedman E."/>
            <person name="Gearin G."/>
            <person name="Goldberg J."/>
            <person name="Griggs A."/>
            <person name="Gujja S."/>
            <person name="Heiman D."/>
            <person name="Howarth C."/>
            <person name="Larson L."/>
            <person name="Lui A."/>
            <person name="MacDonald P.J.P."/>
            <person name="Montmayeur A."/>
            <person name="Murphy C."/>
            <person name="Neiman D."/>
            <person name="Pearson M."/>
            <person name="Priest M."/>
            <person name="Roberts A."/>
            <person name="Saif S."/>
            <person name="Shea T."/>
            <person name="Shenoy N."/>
            <person name="Sisk P."/>
            <person name="Stolte C."/>
            <person name="Sykes S."/>
            <person name="Wortman J."/>
            <person name="Nusbaum C."/>
            <person name="Birren B."/>
        </authorList>
    </citation>
    <scope>NUCLEOTIDE SEQUENCE [LARGE SCALE GENOMIC DNA]</scope>
    <source>
        <strain evidence="2">HOxBLS</strain>
    </source>
</reference>
<dbReference type="Proteomes" id="UP000003973">
    <property type="component" value="Unassembled WGS sequence"/>
</dbReference>
<dbReference type="HOGENOM" id="CLU_124897_0_1_4"/>
<organism evidence="2 3">
    <name type="scientific">Oxalobacter paraformigenes</name>
    <dbReference type="NCBI Taxonomy" id="556268"/>
    <lineage>
        <taxon>Bacteria</taxon>
        <taxon>Pseudomonadati</taxon>
        <taxon>Pseudomonadota</taxon>
        <taxon>Betaproteobacteria</taxon>
        <taxon>Burkholderiales</taxon>
        <taxon>Oxalobacteraceae</taxon>
        <taxon>Oxalobacter</taxon>
    </lineage>
</organism>
<proteinExistence type="predicted"/>
<dbReference type="InterPro" id="IPR009045">
    <property type="entry name" value="Zn_M74/Hedgehog-like"/>
</dbReference>
<dbReference type="Pfam" id="PF08291">
    <property type="entry name" value="Peptidase_M15_3"/>
    <property type="match status" value="1"/>
</dbReference>
<keyword evidence="3" id="KW-1185">Reference proteome</keyword>